<evidence type="ECO:0000256" key="1">
    <source>
        <dbReference type="PROSITE-ProRule" id="PRU00339"/>
    </source>
</evidence>
<dbReference type="OrthoDB" id="7398646at2"/>
<feature type="chain" id="PRO_5032565704" evidence="3">
    <location>
        <begin position="40"/>
        <end position="629"/>
    </location>
</feature>
<feature type="compositionally biased region" description="Basic and acidic residues" evidence="2">
    <location>
        <begin position="364"/>
        <end position="374"/>
    </location>
</feature>
<dbReference type="SUPFAM" id="SSF110997">
    <property type="entry name" value="Sporulation related repeat"/>
    <property type="match status" value="1"/>
</dbReference>
<evidence type="ECO:0000313" key="5">
    <source>
        <dbReference type="EMBL" id="MXO82996.1"/>
    </source>
</evidence>
<reference evidence="5 6" key="1">
    <citation type="submission" date="2019-12" db="EMBL/GenBank/DDBJ databases">
        <title>Genomic-based taxomic classification of the family Erythrobacteraceae.</title>
        <authorList>
            <person name="Xu L."/>
        </authorList>
    </citation>
    <scope>NUCLEOTIDE SEQUENCE [LARGE SCALE GENOMIC DNA]</scope>
    <source>
        <strain evidence="5 6">KCTC 42006</strain>
    </source>
</reference>
<protein>
    <submittedName>
        <fullName evidence="5">Tetratricopeptide repeat protein</fullName>
    </submittedName>
</protein>
<name>A0A844Z6W8_9SPHN</name>
<dbReference type="PROSITE" id="PS51724">
    <property type="entry name" value="SPOR"/>
    <property type="match status" value="1"/>
</dbReference>
<gene>
    <name evidence="5" type="ORF">GRI35_06405</name>
</gene>
<evidence type="ECO:0000256" key="3">
    <source>
        <dbReference type="SAM" id="SignalP"/>
    </source>
</evidence>
<keyword evidence="1" id="KW-0802">TPR repeat</keyword>
<proteinExistence type="predicted"/>
<dbReference type="InterPro" id="IPR036680">
    <property type="entry name" value="SPOR-like_sf"/>
</dbReference>
<dbReference type="PROSITE" id="PS50005">
    <property type="entry name" value="TPR"/>
    <property type="match status" value="1"/>
</dbReference>
<keyword evidence="6" id="KW-1185">Reference proteome</keyword>
<dbReference type="InterPro" id="IPR019734">
    <property type="entry name" value="TPR_rpt"/>
</dbReference>
<dbReference type="InterPro" id="IPR011990">
    <property type="entry name" value="TPR-like_helical_dom_sf"/>
</dbReference>
<evidence type="ECO:0000259" key="4">
    <source>
        <dbReference type="PROSITE" id="PS51724"/>
    </source>
</evidence>
<dbReference type="AlphaFoldDB" id="A0A844Z6W8"/>
<comment type="caution">
    <text evidence="5">The sequence shown here is derived from an EMBL/GenBank/DDBJ whole genome shotgun (WGS) entry which is preliminary data.</text>
</comment>
<dbReference type="SMART" id="SM00028">
    <property type="entry name" value="TPR"/>
    <property type="match status" value="2"/>
</dbReference>
<feature type="region of interest" description="Disordered" evidence="2">
    <location>
        <begin position="505"/>
        <end position="541"/>
    </location>
</feature>
<dbReference type="RefSeq" id="WP_160613389.1">
    <property type="nucleotide sequence ID" value="NZ_JAUFQM010000001.1"/>
</dbReference>
<feature type="signal peptide" evidence="3">
    <location>
        <begin position="1"/>
        <end position="39"/>
    </location>
</feature>
<dbReference type="EMBL" id="WTYZ01000001">
    <property type="protein sequence ID" value="MXO82996.1"/>
    <property type="molecule type" value="Genomic_DNA"/>
</dbReference>
<feature type="region of interest" description="Disordered" evidence="2">
    <location>
        <begin position="296"/>
        <end position="405"/>
    </location>
</feature>
<dbReference type="Pfam" id="PF14559">
    <property type="entry name" value="TPR_19"/>
    <property type="match status" value="1"/>
</dbReference>
<feature type="compositionally biased region" description="Basic and acidic residues" evidence="2">
    <location>
        <begin position="519"/>
        <end position="541"/>
    </location>
</feature>
<dbReference type="Gene3D" id="1.25.40.10">
    <property type="entry name" value="Tetratricopeptide repeat domain"/>
    <property type="match status" value="1"/>
</dbReference>
<dbReference type="GO" id="GO:0042834">
    <property type="term" value="F:peptidoglycan binding"/>
    <property type="evidence" value="ECO:0007669"/>
    <property type="project" value="InterPro"/>
</dbReference>
<sequence length="629" mass="66355">MPVSVETLSTKTGYRRIARCLQLSALALAAGLVAAPLHAQQSVNTVSQPVVQPLPSPDVIRLNTALRSLSRNSQNVNALIEAGEASLAVGDIDAAIGFFGRAEELSPDNPRIKVGLAGAYVRQQRPIEALALFDAAQAAGASTGSLAGDRALAYDLVGDNSAAMGFYRQALSQNDDAETRRRFALSHAIAGDRRAFEAVLAPLIEKQDFSSYRTRAFGLAILGDEEEAIAIAEAVMPQNLSARISPYLRYMPRLTKAQQAAAANFGAFPRAAQIGRDTPQIAQYTGNNAAARNTDARLAPQGEPLGPRVDTTSPRRRPDRGRSALKDTAQPRGSEARAARITRANRTAASDPSSRTVPPRRVMARRDTPADDSRASIGVPEVATETPASSPPLQAADPAGSKSGELTPREVVTTLPAATVAQSARIASVSGVAPTPIERVDTAPSSAGPSPAASLPSPGFDLAKVAENRVVTSDALAGTPVGAVDAEEEAEAKSVADAFASFAEAPQRRATPTGGVDITKIKPPREVEKKPEPKAEPKAPEHPRRFWVQIATGRDRSALKFDWRRISGKAPDILGDLSPFVTSWGESNRLLAGPYPSAKAARNAMNSLKEGGVDSFTFTSPEGQEIDTL</sequence>
<accession>A0A844Z6W8</accession>
<feature type="repeat" description="TPR" evidence="1">
    <location>
        <begin position="76"/>
        <end position="109"/>
    </location>
</feature>
<evidence type="ECO:0000313" key="6">
    <source>
        <dbReference type="Proteomes" id="UP000460290"/>
    </source>
</evidence>
<feature type="compositionally biased region" description="Low complexity" evidence="2">
    <location>
        <begin position="339"/>
        <end position="349"/>
    </location>
</feature>
<keyword evidence="3" id="KW-0732">Signal</keyword>
<evidence type="ECO:0000256" key="2">
    <source>
        <dbReference type="SAM" id="MobiDB-lite"/>
    </source>
</evidence>
<dbReference type="SUPFAM" id="SSF48452">
    <property type="entry name" value="TPR-like"/>
    <property type="match status" value="1"/>
</dbReference>
<dbReference type="InterPro" id="IPR007730">
    <property type="entry name" value="SPOR-like_dom"/>
</dbReference>
<feature type="domain" description="SPOR" evidence="4">
    <location>
        <begin position="540"/>
        <end position="620"/>
    </location>
</feature>
<dbReference type="Pfam" id="PF05036">
    <property type="entry name" value="SPOR"/>
    <property type="match status" value="1"/>
</dbReference>
<dbReference type="Proteomes" id="UP000460290">
    <property type="component" value="Unassembled WGS sequence"/>
</dbReference>
<organism evidence="5 6">
    <name type="scientific">Pontixanthobacter aestiaquae</name>
    <dbReference type="NCBI Taxonomy" id="1509367"/>
    <lineage>
        <taxon>Bacteria</taxon>
        <taxon>Pseudomonadati</taxon>
        <taxon>Pseudomonadota</taxon>
        <taxon>Alphaproteobacteria</taxon>
        <taxon>Sphingomonadales</taxon>
        <taxon>Erythrobacteraceae</taxon>
        <taxon>Pontixanthobacter</taxon>
    </lineage>
</organism>